<evidence type="ECO:0000313" key="2">
    <source>
        <dbReference type="Proteomes" id="UP001210678"/>
    </source>
</evidence>
<reference evidence="1 2" key="1">
    <citation type="submission" date="2023-01" db="EMBL/GenBank/DDBJ databases">
        <title>Vibrio sp. KJ40-1 sp.nov, isolated from marine algae.</title>
        <authorList>
            <person name="Butt M."/>
            <person name="Kim J.M.J."/>
            <person name="Jeon C.O.C."/>
        </authorList>
    </citation>
    <scope>NUCLEOTIDE SEQUENCE [LARGE SCALE GENOMIC DNA]</scope>
    <source>
        <strain evidence="1 2">KJ40-1</strain>
    </source>
</reference>
<dbReference type="RefSeq" id="WP_272139341.1">
    <property type="nucleotide sequence ID" value="NZ_JAQLOI010000003.1"/>
</dbReference>
<accession>A0ABT4YVF3</accession>
<organism evidence="1 2">
    <name type="scientific">Vibrio algarum</name>
    <dbReference type="NCBI Taxonomy" id="3020714"/>
    <lineage>
        <taxon>Bacteria</taxon>
        <taxon>Pseudomonadati</taxon>
        <taxon>Pseudomonadota</taxon>
        <taxon>Gammaproteobacteria</taxon>
        <taxon>Vibrionales</taxon>
        <taxon>Vibrionaceae</taxon>
        <taxon>Vibrio</taxon>
    </lineage>
</organism>
<proteinExistence type="predicted"/>
<evidence type="ECO:0000313" key="1">
    <source>
        <dbReference type="EMBL" id="MDB1125536.1"/>
    </source>
</evidence>
<dbReference type="Proteomes" id="UP001210678">
    <property type="component" value="Unassembled WGS sequence"/>
</dbReference>
<gene>
    <name evidence="1" type="ORF">PGX00_18475</name>
</gene>
<dbReference type="EMBL" id="JAQLOI010000003">
    <property type="protein sequence ID" value="MDB1125536.1"/>
    <property type="molecule type" value="Genomic_DNA"/>
</dbReference>
<sequence length="82" mass="9100">MSNDSKEHLHALRMILLALDEVVRSGAAPRYEGDDSGTNPESFKKLVMQFAGDRVSEETIDEALKIPLQEIAGRLMDVSKNN</sequence>
<evidence type="ECO:0008006" key="3">
    <source>
        <dbReference type="Google" id="ProtNLM"/>
    </source>
</evidence>
<comment type="caution">
    <text evidence="1">The sequence shown here is derived from an EMBL/GenBank/DDBJ whole genome shotgun (WGS) entry which is preliminary data.</text>
</comment>
<name>A0ABT4YVF3_9VIBR</name>
<protein>
    <recommendedName>
        <fullName evidence="3">Mediator of RNA polymerase II transcription subunit 10</fullName>
    </recommendedName>
</protein>
<keyword evidence="2" id="KW-1185">Reference proteome</keyword>